<proteinExistence type="predicted"/>
<name>A0A6J5VIN2_PRUAR</name>
<sequence length="361" mass="43412">MGKQQASVDGIQKEHNHKLNPDKDLVVKRGRIIIQYYEFNYDPSRIYSTGKIYLKNGKEEEARFFKYEKSEEDLAKKIFTLTSKLASKLGNYEPVYVLKPHFLTYYEPQNIWILCYEKFDHLLSEMKMDVEDFVEGARILSLWWRYSIRDVLRTIKYIHSHNMFHNGLNETYNYVVVSGQIKIINIHSNVKDLEDPVHPSKLQALRMKDLIAFRNMLKEKIMLPEVPWVDRDYFFAFFDKEDELYPMFVEKLASHPFLLTPAERMECFNDIYKSAFESNKFKTILNGRTFLKYRNWNRKDMAREFQKVYKRSNSKYNCECVWDLLEFLRDIYLDLPRNMKAVDAEVKRLYPNFLNEIFAID</sequence>
<evidence type="ECO:0008006" key="5">
    <source>
        <dbReference type="Google" id="ProtNLM"/>
    </source>
</evidence>
<dbReference type="Proteomes" id="UP000507222">
    <property type="component" value="Unassembled WGS sequence"/>
</dbReference>
<reference evidence="4" key="1">
    <citation type="journal article" date="2020" name="Genome Biol.">
        <title>Gamete binning: chromosome-level and haplotype-resolved genome assembly enabled by high-throughput single-cell sequencing of gamete genomes.</title>
        <authorList>
            <person name="Campoy J.A."/>
            <person name="Sun H."/>
            <person name="Goel M."/>
            <person name="Jiao W.-B."/>
            <person name="Folz-Donahue K."/>
            <person name="Wang N."/>
            <person name="Rubio M."/>
            <person name="Liu C."/>
            <person name="Kukat C."/>
            <person name="Ruiz D."/>
            <person name="Huettel B."/>
            <person name="Schneeberger K."/>
        </authorList>
    </citation>
    <scope>NUCLEOTIDE SEQUENCE [LARGE SCALE GENOMIC DNA]</scope>
    <source>
        <strain evidence="4">cv. Rojo Pasion</strain>
    </source>
</reference>
<organism evidence="1 3">
    <name type="scientific">Prunus armeniaca</name>
    <name type="common">Apricot</name>
    <name type="synonym">Armeniaca vulgaris</name>
    <dbReference type="NCBI Taxonomy" id="36596"/>
    <lineage>
        <taxon>Eukaryota</taxon>
        <taxon>Viridiplantae</taxon>
        <taxon>Streptophyta</taxon>
        <taxon>Embryophyta</taxon>
        <taxon>Tracheophyta</taxon>
        <taxon>Spermatophyta</taxon>
        <taxon>Magnoliopsida</taxon>
        <taxon>eudicotyledons</taxon>
        <taxon>Gunneridae</taxon>
        <taxon>Pentapetalae</taxon>
        <taxon>rosids</taxon>
        <taxon>fabids</taxon>
        <taxon>Rosales</taxon>
        <taxon>Rosaceae</taxon>
        <taxon>Amygdaloideae</taxon>
        <taxon>Amygdaleae</taxon>
        <taxon>Prunus</taxon>
    </lineage>
</organism>
<dbReference type="AlphaFoldDB" id="A0A6J5VIN2"/>
<evidence type="ECO:0000313" key="3">
    <source>
        <dbReference type="Proteomes" id="UP000507222"/>
    </source>
</evidence>
<gene>
    <name evidence="1" type="ORF">CURHAP_LOCUS46134</name>
    <name evidence="2" type="ORF">ORAREDHAP_LOCUS45476</name>
</gene>
<protein>
    <recommendedName>
        <fullName evidence="5">Protein kinase domain-containing protein</fullName>
    </recommendedName>
</protein>
<dbReference type="OrthoDB" id="10436670at2759"/>
<evidence type="ECO:0000313" key="2">
    <source>
        <dbReference type="EMBL" id="CAB4318420.1"/>
    </source>
</evidence>
<dbReference type="Proteomes" id="UP000507245">
    <property type="component" value="Unassembled WGS sequence"/>
</dbReference>
<evidence type="ECO:0000313" key="1">
    <source>
        <dbReference type="EMBL" id="CAB4288051.1"/>
    </source>
</evidence>
<evidence type="ECO:0000313" key="4">
    <source>
        <dbReference type="Proteomes" id="UP000507245"/>
    </source>
</evidence>
<reference evidence="1 3" key="2">
    <citation type="submission" date="2020-05" db="EMBL/GenBank/DDBJ databases">
        <authorList>
            <person name="Campoy J."/>
            <person name="Schneeberger K."/>
            <person name="Spophaly S."/>
        </authorList>
    </citation>
    <scope>NUCLEOTIDE SEQUENCE [LARGE SCALE GENOMIC DNA]</scope>
    <source>
        <strain evidence="1">PruArmRojPasFocal</strain>
    </source>
</reference>
<dbReference type="EMBL" id="CAEKKB010000007">
    <property type="protein sequence ID" value="CAB4318420.1"/>
    <property type="molecule type" value="Genomic_DNA"/>
</dbReference>
<accession>A0A6J5VIN2</accession>
<keyword evidence="4" id="KW-1185">Reference proteome</keyword>
<dbReference type="EMBL" id="CAEKDK010000007">
    <property type="protein sequence ID" value="CAB4288051.1"/>
    <property type="molecule type" value="Genomic_DNA"/>
</dbReference>